<dbReference type="EMBL" id="MFZO01000047">
    <property type="protein sequence ID" value="OGK23477.1"/>
    <property type="molecule type" value="Genomic_DNA"/>
</dbReference>
<accession>A0A1F7GWK6</accession>
<organism evidence="3 4">
    <name type="scientific">Candidatus Roizmanbacteria bacterium RIFCSPHIGHO2_02_FULL_38_11</name>
    <dbReference type="NCBI Taxonomy" id="1802039"/>
    <lineage>
        <taxon>Bacteria</taxon>
        <taxon>Candidatus Roizmaniibacteriota</taxon>
    </lineage>
</organism>
<dbReference type="GO" id="GO:0016787">
    <property type="term" value="F:hydrolase activity"/>
    <property type="evidence" value="ECO:0007669"/>
    <property type="project" value="UniProtKB-KW"/>
</dbReference>
<comment type="caution">
    <text evidence="3">The sequence shown here is derived from an EMBL/GenBank/DDBJ whole genome shotgun (WGS) entry which is preliminary data.</text>
</comment>
<dbReference type="AlphaFoldDB" id="A0A1F7GWK6"/>
<keyword evidence="2" id="KW-0812">Transmembrane</keyword>
<dbReference type="Gene3D" id="2.40.260.10">
    <property type="entry name" value="Sortase"/>
    <property type="match status" value="1"/>
</dbReference>
<keyword evidence="2" id="KW-0472">Membrane</keyword>
<dbReference type="InterPro" id="IPR023365">
    <property type="entry name" value="Sortase_dom-sf"/>
</dbReference>
<evidence type="ECO:0000313" key="3">
    <source>
        <dbReference type="EMBL" id="OGK23477.1"/>
    </source>
</evidence>
<dbReference type="Proteomes" id="UP000177913">
    <property type="component" value="Unassembled WGS sequence"/>
</dbReference>
<name>A0A1F7GWK6_9BACT</name>
<keyword evidence="2" id="KW-1133">Transmembrane helix</keyword>
<evidence type="ECO:0000256" key="2">
    <source>
        <dbReference type="SAM" id="Phobius"/>
    </source>
</evidence>
<proteinExistence type="predicted"/>
<evidence type="ECO:0000313" key="4">
    <source>
        <dbReference type="Proteomes" id="UP000177913"/>
    </source>
</evidence>
<reference evidence="3 4" key="1">
    <citation type="journal article" date="2016" name="Nat. Commun.">
        <title>Thousands of microbial genomes shed light on interconnected biogeochemical processes in an aquifer system.</title>
        <authorList>
            <person name="Anantharaman K."/>
            <person name="Brown C.T."/>
            <person name="Hug L.A."/>
            <person name="Sharon I."/>
            <person name="Castelle C.J."/>
            <person name="Probst A.J."/>
            <person name="Thomas B.C."/>
            <person name="Singh A."/>
            <person name="Wilkins M.J."/>
            <person name="Karaoz U."/>
            <person name="Brodie E.L."/>
            <person name="Williams K.H."/>
            <person name="Hubbard S.S."/>
            <person name="Banfield J.F."/>
        </authorList>
    </citation>
    <scope>NUCLEOTIDE SEQUENCE [LARGE SCALE GENOMIC DNA]</scope>
</reference>
<evidence type="ECO:0000256" key="1">
    <source>
        <dbReference type="ARBA" id="ARBA00022801"/>
    </source>
</evidence>
<feature type="transmembrane region" description="Helical" evidence="2">
    <location>
        <begin position="6"/>
        <end position="22"/>
    </location>
</feature>
<dbReference type="SUPFAM" id="SSF63817">
    <property type="entry name" value="Sortase"/>
    <property type="match status" value="1"/>
</dbReference>
<keyword evidence="1" id="KW-0378">Hydrolase</keyword>
<evidence type="ECO:0008006" key="5">
    <source>
        <dbReference type="Google" id="ProtNLM"/>
    </source>
</evidence>
<gene>
    <name evidence="3" type="ORF">A3C25_02310</name>
</gene>
<sequence>MSAKLFTYFGAVCLISALFLLWQRSNPKRLMFSSFFPSKVETLSLKDSQPTRLIIRNSNIDLPIIPAKVKGQNWETTTQGVSWLINSSLPGEEGNSVIYGHNWENLLGNLISVKPGYQIEIAYKDGSKKIFTVDSTAIVSPKNISVLKQSKDKKITLYTCIGLFDEKRFVVVAKIDKKLAN</sequence>
<dbReference type="NCBIfam" id="TIGR01076">
    <property type="entry name" value="sortase_fam"/>
    <property type="match status" value="1"/>
</dbReference>
<dbReference type="Pfam" id="PF04203">
    <property type="entry name" value="Sortase"/>
    <property type="match status" value="1"/>
</dbReference>
<dbReference type="InterPro" id="IPR005754">
    <property type="entry name" value="Sortase"/>
</dbReference>
<protein>
    <recommendedName>
        <fullName evidence="5">Sortase</fullName>
    </recommendedName>
</protein>